<proteinExistence type="predicted"/>
<keyword evidence="1" id="KW-0472">Membrane</keyword>
<reference evidence="2 3" key="1">
    <citation type="submission" date="2020-09" db="EMBL/GenBank/DDBJ databases">
        <title>Development of specific Francisella tularensis PCR assay based on in-depth characterization of family Francisellaceae.</title>
        <authorList>
            <person name="Ohrman C."/>
            <person name="Sahl J."/>
            <person name="Sjodin A."/>
            <person name="Uneklint I."/>
            <person name="Ballard R."/>
            <person name="Karlsson L."/>
            <person name="Mcdonough R."/>
            <person name="Sundell D."/>
            <person name="Soria K."/>
            <person name="Brindeflk B."/>
            <person name="Vallesi A."/>
            <person name="Ramirez-Paredes J.G."/>
            <person name="Colquhoun D."/>
            <person name="Myrtennas K."/>
            <person name="Birdsell D."/>
            <person name="Johansson A."/>
            <person name="Wagner D."/>
            <person name="Forsman M."/>
        </authorList>
    </citation>
    <scope>NUCLEOTIDE SEQUENCE [LARGE SCALE GENOMIC DNA]</scope>
    <source>
        <strain evidence="2 3">FSC1140</strain>
    </source>
</reference>
<comment type="caution">
    <text evidence="2">The sequence shown here is derived from an EMBL/GenBank/DDBJ whole genome shotgun (WGS) entry which is preliminary data.</text>
</comment>
<gene>
    <name evidence="2" type="ORF">IB647_07380</name>
</gene>
<protein>
    <submittedName>
        <fullName evidence="2">Uncharacterized protein</fullName>
    </submittedName>
</protein>
<organism evidence="2 3">
    <name type="scientific">Francisella noatunensis</name>
    <dbReference type="NCBI Taxonomy" id="657445"/>
    <lineage>
        <taxon>Bacteria</taxon>
        <taxon>Pseudomonadati</taxon>
        <taxon>Pseudomonadota</taxon>
        <taxon>Gammaproteobacteria</taxon>
        <taxon>Thiotrichales</taxon>
        <taxon>Francisellaceae</taxon>
        <taxon>Francisella</taxon>
    </lineage>
</organism>
<dbReference type="AlphaFoldDB" id="A0A9Q2KZL1"/>
<dbReference type="EMBL" id="JACVKN010000154">
    <property type="protein sequence ID" value="MBK2065446.1"/>
    <property type="molecule type" value="Genomic_DNA"/>
</dbReference>
<accession>A0A9Q2KZL1</accession>
<dbReference type="RefSeq" id="WP_159184594.1">
    <property type="nucleotide sequence ID" value="NZ_JACVJL010000108.1"/>
</dbReference>
<evidence type="ECO:0000313" key="2">
    <source>
        <dbReference type="EMBL" id="MBK2065446.1"/>
    </source>
</evidence>
<dbReference type="Proteomes" id="UP000701999">
    <property type="component" value="Unassembled WGS sequence"/>
</dbReference>
<name>A0A9Q2KZL1_9GAMM</name>
<keyword evidence="1" id="KW-0812">Transmembrane</keyword>
<keyword evidence="3" id="KW-1185">Reference proteome</keyword>
<sequence length="81" mass="9553">MNNNVKQILASFSLIAIAVISFIIFAPLFVFLIIFLMIFSFFVHRKIIKENPDFFRQYTSKKGRVIDQEEDNENNSNHKLK</sequence>
<keyword evidence="1" id="KW-1133">Transmembrane helix</keyword>
<dbReference type="GeneID" id="93255360"/>
<evidence type="ECO:0000256" key="1">
    <source>
        <dbReference type="SAM" id="Phobius"/>
    </source>
</evidence>
<feature type="transmembrane region" description="Helical" evidence="1">
    <location>
        <begin position="12"/>
        <end position="39"/>
    </location>
</feature>
<evidence type="ECO:0000313" key="3">
    <source>
        <dbReference type="Proteomes" id="UP000701999"/>
    </source>
</evidence>